<name>A0A917PJD3_9PSED</name>
<evidence type="ECO:0000313" key="1">
    <source>
        <dbReference type="EMBL" id="GGJ81001.1"/>
    </source>
</evidence>
<reference evidence="1" key="1">
    <citation type="journal article" date="2014" name="Int. J. Syst. Evol. Microbiol.">
        <title>Complete genome sequence of Corynebacterium casei LMG S-19264T (=DSM 44701T), isolated from a smear-ripened cheese.</title>
        <authorList>
            <consortium name="US DOE Joint Genome Institute (JGI-PGF)"/>
            <person name="Walter F."/>
            <person name="Albersmeier A."/>
            <person name="Kalinowski J."/>
            <person name="Ruckert C."/>
        </authorList>
    </citation>
    <scope>NUCLEOTIDE SEQUENCE</scope>
    <source>
        <strain evidence="1">JCM 30078</strain>
    </source>
</reference>
<organism evidence="1 2">
    <name type="scientific">Pseudomonas matsuisoli</name>
    <dbReference type="NCBI Taxonomy" id="1515666"/>
    <lineage>
        <taxon>Bacteria</taxon>
        <taxon>Pseudomonadati</taxon>
        <taxon>Pseudomonadota</taxon>
        <taxon>Gammaproteobacteria</taxon>
        <taxon>Pseudomonadales</taxon>
        <taxon>Pseudomonadaceae</taxon>
        <taxon>Pseudomonas</taxon>
    </lineage>
</organism>
<evidence type="ECO:0000313" key="2">
    <source>
        <dbReference type="Proteomes" id="UP000635983"/>
    </source>
</evidence>
<keyword evidence="2" id="KW-1185">Reference proteome</keyword>
<proteinExistence type="predicted"/>
<protein>
    <submittedName>
        <fullName evidence="1">Uncharacterized protein</fullName>
    </submittedName>
</protein>
<sequence length="59" mass="6738">MSDKYRVLSFELIGDLARVFALLVLRQYARLPCGQVRLNKLTFGYLGHGEVKVVDGRRV</sequence>
<dbReference type="EMBL" id="BMPO01000001">
    <property type="protein sequence ID" value="GGJ81001.1"/>
    <property type="molecule type" value="Genomic_DNA"/>
</dbReference>
<accession>A0A917PJD3</accession>
<dbReference type="AlphaFoldDB" id="A0A917PJD3"/>
<dbReference type="Proteomes" id="UP000635983">
    <property type="component" value="Unassembled WGS sequence"/>
</dbReference>
<reference evidence="1" key="2">
    <citation type="submission" date="2020-09" db="EMBL/GenBank/DDBJ databases">
        <authorList>
            <person name="Sun Q."/>
            <person name="Ohkuma M."/>
        </authorList>
    </citation>
    <scope>NUCLEOTIDE SEQUENCE</scope>
    <source>
        <strain evidence="1">JCM 30078</strain>
    </source>
</reference>
<comment type="caution">
    <text evidence="1">The sequence shown here is derived from an EMBL/GenBank/DDBJ whole genome shotgun (WGS) entry which is preliminary data.</text>
</comment>
<gene>
    <name evidence="1" type="ORF">GCM10009304_03460</name>
</gene>